<gene>
    <name evidence="2" type="ORF">LKD81_09700</name>
</gene>
<evidence type="ECO:0000313" key="3">
    <source>
        <dbReference type="Proteomes" id="UP001198182"/>
    </source>
</evidence>
<keyword evidence="3" id="KW-1185">Reference proteome</keyword>
<sequence>MNKITVICPLDEGQTLSERMEHVLNYALHWGSREVERITKASELQSITGGTLLFAVYVSDTGINIEYSRMLDRIRREGDFFPECTGAVLVGGGSDLYTKAIGREMVHTANQAGCTFIGRPLVEGTASLKNFQIQANLRKTDLMAAYHLAARNLIERLTSFAPPKTKRPKLLVLHASNVQTSNTISFWRMVKTHLINFDIREISLRNGQIEDCGGCPYTMCMHFSEKGQCYYGGIMVEDVIPAVVECDALLLLCPNYNDAIGANLSAFVNRLTSLYRKKPFFDKYLYAIIVSGYSGGDLVAEQLISALNMNKAFILPEKFSILETANDPGSIREIHGIEEQAKEFAGRMKKMLQGKLS</sequence>
<reference evidence="2" key="1">
    <citation type="submission" date="2021-10" db="EMBL/GenBank/DDBJ databases">
        <title>Anaerobic single-cell dispensing facilitates the cultivation of human gut bacteria.</title>
        <authorList>
            <person name="Afrizal A."/>
        </authorList>
    </citation>
    <scope>NUCLEOTIDE SEQUENCE</scope>
    <source>
        <strain evidence="2">CLA-AA-H215</strain>
    </source>
</reference>
<evidence type="ECO:0000259" key="1">
    <source>
        <dbReference type="Pfam" id="PF03358"/>
    </source>
</evidence>
<protein>
    <submittedName>
        <fullName evidence="2">NAD(P)H-dependent oxidoreductase</fullName>
    </submittedName>
</protein>
<accession>A0AAE3JFA3</accession>
<dbReference type="Proteomes" id="UP001198182">
    <property type="component" value="Unassembled WGS sequence"/>
</dbReference>
<dbReference type="EMBL" id="JAJEQR010000025">
    <property type="protein sequence ID" value="MCC2231265.1"/>
    <property type="molecule type" value="Genomic_DNA"/>
</dbReference>
<proteinExistence type="predicted"/>
<dbReference type="Pfam" id="PF03358">
    <property type="entry name" value="FMN_red"/>
    <property type="match status" value="1"/>
</dbReference>
<evidence type="ECO:0000313" key="2">
    <source>
        <dbReference type="EMBL" id="MCC2231265.1"/>
    </source>
</evidence>
<dbReference type="InterPro" id="IPR029039">
    <property type="entry name" value="Flavoprotein-like_sf"/>
</dbReference>
<comment type="caution">
    <text evidence="2">The sequence shown here is derived from an EMBL/GenBank/DDBJ whole genome shotgun (WGS) entry which is preliminary data.</text>
</comment>
<dbReference type="SUPFAM" id="SSF52218">
    <property type="entry name" value="Flavoproteins"/>
    <property type="match status" value="1"/>
</dbReference>
<dbReference type="AlphaFoldDB" id="A0AAE3JFA3"/>
<feature type="domain" description="NADPH-dependent FMN reductase-like" evidence="1">
    <location>
        <begin position="168"/>
        <end position="323"/>
    </location>
</feature>
<organism evidence="2 3">
    <name type="scientific">Hominifimenecus microfluidus</name>
    <dbReference type="NCBI Taxonomy" id="2885348"/>
    <lineage>
        <taxon>Bacteria</taxon>
        <taxon>Bacillati</taxon>
        <taxon>Bacillota</taxon>
        <taxon>Clostridia</taxon>
        <taxon>Lachnospirales</taxon>
        <taxon>Lachnospiraceae</taxon>
        <taxon>Hominifimenecus</taxon>
    </lineage>
</organism>
<name>A0AAE3JFA3_9FIRM</name>
<dbReference type="RefSeq" id="WP_308453784.1">
    <property type="nucleotide sequence ID" value="NZ_JAJEQR010000025.1"/>
</dbReference>
<dbReference type="GO" id="GO:0016491">
    <property type="term" value="F:oxidoreductase activity"/>
    <property type="evidence" value="ECO:0007669"/>
    <property type="project" value="InterPro"/>
</dbReference>
<dbReference type="Gene3D" id="3.40.50.360">
    <property type="match status" value="1"/>
</dbReference>
<dbReference type="InterPro" id="IPR005025">
    <property type="entry name" value="FMN_Rdtase-like_dom"/>
</dbReference>